<dbReference type="Gene3D" id="3.40.630.30">
    <property type="match status" value="1"/>
</dbReference>
<sequence length="266" mass="30621">MSETYDTFKRAFNLIEADTPELRKTVYQLRYLVFCLQLKLPGFIAENYPDKLEKDTYDEHSCHTLIQFVPTGKFIGTVRLILPDPSNSDNLFPVEQHTQIDPSLFKLDSLSRKHTAEISRFLVAPDFDRRKGDRRKSAEQNQPSSSAVTPPPAANCQSGNERRQGERRKSDRRCLSIYMVLMAAVVRMSAANNIKYWLSAMDPALNRLVGFSGMRIDPIGPIVDYHGLRQPHFGEINDVLKRLYKRNHGAWEVITDRGKYCWPEEN</sequence>
<proteinExistence type="predicted"/>
<name>A0A1H8FBN7_9PROT</name>
<dbReference type="NCBIfam" id="TIGR03694">
    <property type="entry name" value="exosort_acyl"/>
    <property type="match status" value="1"/>
</dbReference>
<reference evidence="2 3" key="1">
    <citation type="submission" date="2016-10" db="EMBL/GenBank/DDBJ databases">
        <authorList>
            <person name="de Groot N.N."/>
        </authorList>
    </citation>
    <scope>NUCLEOTIDE SEQUENCE [LARGE SCALE GENOMIC DNA]</scope>
    <source>
        <strain evidence="2 3">Nm22</strain>
    </source>
</reference>
<evidence type="ECO:0000313" key="2">
    <source>
        <dbReference type="EMBL" id="SEN29129.1"/>
    </source>
</evidence>
<accession>A0A1H8FBN7</accession>
<feature type="region of interest" description="Disordered" evidence="1">
    <location>
        <begin position="130"/>
        <end position="168"/>
    </location>
</feature>
<dbReference type="Proteomes" id="UP000199459">
    <property type="component" value="Unassembled WGS sequence"/>
</dbReference>
<evidence type="ECO:0000313" key="3">
    <source>
        <dbReference type="Proteomes" id="UP000199459"/>
    </source>
</evidence>
<dbReference type="AlphaFoldDB" id="A0A1H8FBN7"/>
<dbReference type="RefSeq" id="WP_090632172.1">
    <property type="nucleotide sequence ID" value="NZ_FOCP01000012.1"/>
</dbReference>
<dbReference type="InterPro" id="IPR016181">
    <property type="entry name" value="Acyl_CoA_acyltransferase"/>
</dbReference>
<gene>
    <name evidence="2" type="ORF">SAMN05216325_11291</name>
</gene>
<dbReference type="Pfam" id="PF13444">
    <property type="entry name" value="Acetyltransf_5"/>
    <property type="match status" value="1"/>
</dbReference>
<evidence type="ECO:0000256" key="1">
    <source>
        <dbReference type="SAM" id="MobiDB-lite"/>
    </source>
</evidence>
<organism evidence="2 3">
    <name type="scientific">Nitrosomonas marina</name>
    <dbReference type="NCBI Taxonomy" id="917"/>
    <lineage>
        <taxon>Bacteria</taxon>
        <taxon>Pseudomonadati</taxon>
        <taxon>Pseudomonadota</taxon>
        <taxon>Betaproteobacteria</taxon>
        <taxon>Nitrosomonadales</taxon>
        <taxon>Nitrosomonadaceae</taxon>
        <taxon>Nitrosomonas</taxon>
    </lineage>
</organism>
<dbReference type="SUPFAM" id="SSF55729">
    <property type="entry name" value="Acyl-CoA N-acyltransferases (Nat)"/>
    <property type="match status" value="1"/>
</dbReference>
<dbReference type="EMBL" id="FOCP01000012">
    <property type="protein sequence ID" value="SEN29129.1"/>
    <property type="molecule type" value="Genomic_DNA"/>
</dbReference>
<dbReference type="InterPro" id="IPR022484">
    <property type="entry name" value="PEP-CTERM/exosrtase_acylTfrase"/>
</dbReference>
<dbReference type="OrthoDB" id="582214at2"/>
<protein>
    <submittedName>
        <fullName evidence="2">N-acyl amino acid synthase, PEP-CTERM/exosortase system-associated</fullName>
    </submittedName>
</protein>